<accession>A0AAV1RUS7</accession>
<protein>
    <submittedName>
        <fullName evidence="1">Uncharacterized protein</fullName>
    </submittedName>
</protein>
<dbReference type="EMBL" id="CAWUPB010001157">
    <property type="protein sequence ID" value="CAK7339272.1"/>
    <property type="molecule type" value="Genomic_DNA"/>
</dbReference>
<dbReference type="AlphaFoldDB" id="A0AAV1RUS7"/>
<evidence type="ECO:0000313" key="1">
    <source>
        <dbReference type="EMBL" id="CAK7339272.1"/>
    </source>
</evidence>
<evidence type="ECO:0000313" key="2">
    <source>
        <dbReference type="Proteomes" id="UP001314170"/>
    </source>
</evidence>
<proteinExistence type="predicted"/>
<keyword evidence="2" id="KW-1185">Reference proteome</keyword>
<reference evidence="1 2" key="1">
    <citation type="submission" date="2024-01" db="EMBL/GenBank/DDBJ databases">
        <authorList>
            <person name="Waweru B."/>
        </authorList>
    </citation>
    <scope>NUCLEOTIDE SEQUENCE [LARGE SCALE GENOMIC DNA]</scope>
</reference>
<comment type="caution">
    <text evidence="1">The sequence shown here is derived from an EMBL/GenBank/DDBJ whole genome shotgun (WGS) entry which is preliminary data.</text>
</comment>
<gene>
    <name evidence="1" type="ORF">DCAF_LOCUS14322</name>
</gene>
<sequence>MAFGHGHARIIKLVIWSKERGTEQLQVQLQISQGDSSDQFRSDQTHFITTASQLQAHDDIIAQLS</sequence>
<name>A0AAV1RUS7_9ROSI</name>
<organism evidence="1 2">
    <name type="scientific">Dovyalis caffra</name>
    <dbReference type="NCBI Taxonomy" id="77055"/>
    <lineage>
        <taxon>Eukaryota</taxon>
        <taxon>Viridiplantae</taxon>
        <taxon>Streptophyta</taxon>
        <taxon>Embryophyta</taxon>
        <taxon>Tracheophyta</taxon>
        <taxon>Spermatophyta</taxon>
        <taxon>Magnoliopsida</taxon>
        <taxon>eudicotyledons</taxon>
        <taxon>Gunneridae</taxon>
        <taxon>Pentapetalae</taxon>
        <taxon>rosids</taxon>
        <taxon>fabids</taxon>
        <taxon>Malpighiales</taxon>
        <taxon>Salicaceae</taxon>
        <taxon>Flacourtieae</taxon>
        <taxon>Dovyalis</taxon>
    </lineage>
</organism>
<dbReference type="Proteomes" id="UP001314170">
    <property type="component" value="Unassembled WGS sequence"/>
</dbReference>